<proteinExistence type="predicted"/>
<dbReference type="PANTHER" id="PTHR30086:SF16">
    <property type="entry name" value="AMINO ACID EFFLUX PERMEASE RHTB FAMILY"/>
    <property type="match status" value="1"/>
</dbReference>
<dbReference type="Proteomes" id="UP000615796">
    <property type="component" value="Unassembled WGS sequence"/>
</dbReference>
<protein>
    <submittedName>
        <fullName evidence="7">LysE family translocator</fullName>
    </submittedName>
</protein>
<keyword evidence="8" id="KW-1185">Reference proteome</keyword>
<evidence type="ECO:0000256" key="2">
    <source>
        <dbReference type="ARBA" id="ARBA00022475"/>
    </source>
</evidence>
<feature type="transmembrane region" description="Helical" evidence="6">
    <location>
        <begin position="149"/>
        <end position="170"/>
    </location>
</feature>
<dbReference type="EMBL" id="JACRUP010000001">
    <property type="protein sequence ID" value="MBC5849971.1"/>
    <property type="molecule type" value="Genomic_DNA"/>
</dbReference>
<evidence type="ECO:0000313" key="8">
    <source>
        <dbReference type="Proteomes" id="UP000615796"/>
    </source>
</evidence>
<name>A0A9X0R7Q1_VIBME</name>
<keyword evidence="3 6" id="KW-0812">Transmembrane</keyword>
<comment type="subcellular location">
    <subcellularLocation>
        <location evidence="1">Cell membrane</location>
        <topology evidence="1">Multi-pass membrane protein</topology>
    </subcellularLocation>
</comment>
<keyword evidence="4 6" id="KW-1133">Transmembrane helix</keyword>
<evidence type="ECO:0000256" key="6">
    <source>
        <dbReference type="SAM" id="Phobius"/>
    </source>
</evidence>
<reference evidence="7" key="1">
    <citation type="submission" date="2020-08" db="EMBL/GenBank/DDBJ databases">
        <title>Genome Sequencing and Pan-Genome Analysis of Migratory bird Vibrio Strains, Inner Mongolia.</title>
        <authorList>
            <person name="Zheng L."/>
        </authorList>
    </citation>
    <scope>NUCLEOTIDE SEQUENCE</scope>
    <source>
        <strain evidence="7">M13F</strain>
    </source>
</reference>
<dbReference type="Pfam" id="PF01810">
    <property type="entry name" value="LysE"/>
    <property type="match status" value="1"/>
</dbReference>
<dbReference type="InterPro" id="IPR001123">
    <property type="entry name" value="LeuE-type"/>
</dbReference>
<evidence type="ECO:0000256" key="5">
    <source>
        <dbReference type="ARBA" id="ARBA00023136"/>
    </source>
</evidence>
<dbReference type="GO" id="GO:0015171">
    <property type="term" value="F:amino acid transmembrane transporter activity"/>
    <property type="evidence" value="ECO:0007669"/>
    <property type="project" value="TreeGrafter"/>
</dbReference>
<gene>
    <name evidence="7" type="ORF">H8Q88_03230</name>
</gene>
<evidence type="ECO:0000256" key="1">
    <source>
        <dbReference type="ARBA" id="ARBA00004651"/>
    </source>
</evidence>
<dbReference type="RefSeq" id="WP_187025268.1">
    <property type="nucleotide sequence ID" value="NZ_JACRUP010000001.1"/>
</dbReference>
<keyword evidence="2" id="KW-1003">Cell membrane</keyword>
<dbReference type="PANTHER" id="PTHR30086">
    <property type="entry name" value="ARGININE EXPORTER PROTEIN ARGO"/>
    <property type="match status" value="1"/>
</dbReference>
<evidence type="ECO:0000256" key="3">
    <source>
        <dbReference type="ARBA" id="ARBA00022692"/>
    </source>
</evidence>
<evidence type="ECO:0000256" key="4">
    <source>
        <dbReference type="ARBA" id="ARBA00022989"/>
    </source>
</evidence>
<organism evidence="7 8">
    <name type="scientific">Vibrio metschnikovii</name>
    <dbReference type="NCBI Taxonomy" id="28172"/>
    <lineage>
        <taxon>Bacteria</taxon>
        <taxon>Pseudomonadati</taxon>
        <taxon>Pseudomonadota</taxon>
        <taxon>Gammaproteobacteria</taxon>
        <taxon>Vibrionales</taxon>
        <taxon>Vibrionaceae</taxon>
        <taxon>Vibrio</taxon>
    </lineage>
</organism>
<dbReference type="AlphaFoldDB" id="A0A9X0R7Q1"/>
<evidence type="ECO:0000313" key="7">
    <source>
        <dbReference type="EMBL" id="MBC5849971.1"/>
    </source>
</evidence>
<comment type="caution">
    <text evidence="7">The sequence shown here is derived from an EMBL/GenBank/DDBJ whole genome shotgun (WGS) entry which is preliminary data.</text>
</comment>
<dbReference type="GO" id="GO:0005886">
    <property type="term" value="C:plasma membrane"/>
    <property type="evidence" value="ECO:0007669"/>
    <property type="project" value="UniProtKB-SubCell"/>
</dbReference>
<feature type="transmembrane region" description="Helical" evidence="6">
    <location>
        <begin position="117"/>
        <end position="137"/>
    </location>
</feature>
<feature type="transmembrane region" description="Helical" evidence="6">
    <location>
        <begin position="182"/>
        <end position="202"/>
    </location>
</feature>
<feature type="transmembrane region" description="Helical" evidence="6">
    <location>
        <begin position="35"/>
        <end position="56"/>
    </location>
</feature>
<feature type="transmembrane region" description="Helical" evidence="6">
    <location>
        <begin position="68"/>
        <end position="88"/>
    </location>
</feature>
<sequence>MTFTFIVTLLTICLLGAMSPGPSLAIVVKHSLAGGRLYGILCAWSHACGIFIYALLTISGLSIVFQHYPILFTTISYLGAAYLAYLGIRSLLSKGGIRDKLQSGEQGSVIEAMRDGFAISILSPKIALFFIALFSQFITEGQAGTDKTIIAFMPAIIDGLWYTLIAAIFSSHSVVERIRSKAAIIDKITGLILISLAIKVIFI</sequence>
<accession>A0A9X0R7Q1</accession>
<keyword evidence="5 6" id="KW-0472">Membrane</keyword>